<comment type="caution">
    <text evidence="1">The sequence shown here is derived from an EMBL/GenBank/DDBJ whole genome shotgun (WGS) entry which is preliminary data.</text>
</comment>
<reference evidence="1 2" key="1">
    <citation type="submission" date="2024-10" db="EMBL/GenBank/DDBJ databases">
        <title>The Natural Products Discovery Center: Release of the First 8490 Sequenced Strains for Exploring Actinobacteria Biosynthetic Diversity.</title>
        <authorList>
            <person name="Kalkreuter E."/>
            <person name="Kautsar S.A."/>
            <person name="Yang D."/>
            <person name="Bader C.D."/>
            <person name="Teijaro C.N."/>
            <person name="Fluegel L."/>
            <person name="Davis C.M."/>
            <person name="Simpson J.R."/>
            <person name="Lauterbach L."/>
            <person name="Steele A.D."/>
            <person name="Gui C."/>
            <person name="Meng S."/>
            <person name="Li G."/>
            <person name="Viehrig K."/>
            <person name="Ye F."/>
            <person name="Su P."/>
            <person name="Kiefer A.F."/>
            <person name="Nichols A."/>
            <person name="Cepeda A.J."/>
            <person name="Yan W."/>
            <person name="Fan B."/>
            <person name="Jiang Y."/>
            <person name="Adhikari A."/>
            <person name="Zheng C.-J."/>
            <person name="Schuster L."/>
            <person name="Cowan T.M."/>
            <person name="Smanski M.J."/>
            <person name="Chevrette M.G."/>
            <person name="De Carvalho L.P.S."/>
            <person name="Shen B."/>
        </authorList>
    </citation>
    <scope>NUCLEOTIDE SEQUENCE [LARGE SCALE GENOMIC DNA]</scope>
    <source>
        <strain evidence="1 2">NPDC006488</strain>
    </source>
</reference>
<proteinExistence type="predicted"/>
<sequence length="151" mass="17000">MAEVWDERHAGVLRLPSGRLVRGRGLRRPLAPGEPNPSYGIYLLGRTPPQVPWETRWLRWPDFRLPADRAEAHTVLTEAWHRSLTERVEFACAGGRGRTGTALACLAVLDGVPPEEAVAYVRAHYDRHAVETPWQRRYVLRFGAPVDESGA</sequence>
<dbReference type="InterPro" id="IPR029021">
    <property type="entry name" value="Prot-tyrosine_phosphatase-like"/>
</dbReference>
<dbReference type="RefSeq" id="WP_388114028.1">
    <property type="nucleotide sequence ID" value="NZ_JBIAHM010000019.1"/>
</dbReference>
<dbReference type="SUPFAM" id="SSF52799">
    <property type="entry name" value="(Phosphotyrosine protein) phosphatases II"/>
    <property type="match status" value="1"/>
</dbReference>
<evidence type="ECO:0000313" key="2">
    <source>
        <dbReference type="Proteomes" id="UP001601303"/>
    </source>
</evidence>
<name>A0ABW6MGD6_9ACTN</name>
<protein>
    <submittedName>
        <fullName evidence="1">Protein phosphatase</fullName>
    </submittedName>
</protein>
<organism evidence="1 2">
    <name type="scientific">Streptomyces hokutonensis</name>
    <dbReference type="NCBI Taxonomy" id="1306990"/>
    <lineage>
        <taxon>Bacteria</taxon>
        <taxon>Bacillati</taxon>
        <taxon>Actinomycetota</taxon>
        <taxon>Actinomycetes</taxon>
        <taxon>Kitasatosporales</taxon>
        <taxon>Streptomycetaceae</taxon>
        <taxon>Streptomyces</taxon>
    </lineage>
</organism>
<gene>
    <name evidence="1" type="ORF">ACFYNQ_42515</name>
</gene>
<keyword evidence="2" id="KW-1185">Reference proteome</keyword>
<dbReference type="EMBL" id="JBIAHM010000019">
    <property type="protein sequence ID" value="MFE9605209.1"/>
    <property type="molecule type" value="Genomic_DNA"/>
</dbReference>
<dbReference type="Gene3D" id="3.90.190.10">
    <property type="entry name" value="Protein tyrosine phosphatase superfamily"/>
    <property type="match status" value="1"/>
</dbReference>
<evidence type="ECO:0000313" key="1">
    <source>
        <dbReference type="EMBL" id="MFE9605209.1"/>
    </source>
</evidence>
<dbReference type="Proteomes" id="UP001601303">
    <property type="component" value="Unassembled WGS sequence"/>
</dbReference>
<accession>A0ABW6MGD6</accession>